<dbReference type="PANTHER" id="PTHR28535">
    <property type="entry name" value="ZINC FINGER GRF-TYPE CONTAINING 1"/>
    <property type="match status" value="1"/>
</dbReference>
<evidence type="ECO:0000313" key="3">
    <source>
        <dbReference type="Proteomes" id="UP000087171"/>
    </source>
</evidence>
<sequence length="579" mass="64593">MVDSKRWTVTYTKHINQKRKVYQDGFLVLNVSTSKLALYDECEKLLECRLLKNDEAVTSGETLAFNGHLVDIGSLEGENKPQPDLNVDRKHMNVSRLKTPSDVKMNARESIARARKPLSPSQKIIKEFKKRELLKYASPKISQEQPKPSTTEWQVLYTNQLTQKAKKYHDGFLGLVISGSRGAQVRLFDASRNLLDSRFLKNDDIIKPGESIRFDTYLVDISEDQGSHTPGSNVQNGNFTNLERMEKIDRQKSLDTDTLVTVGKREWQVLYTTQLTQKAKKYHDGFLQLEFCGSLGRQVVLCDLSKRPLERRFLKKDEVIRAGESVYFNGHLVDVGDPEGSGQSPAKLSELGSSGDNVIERGQLRHGQKSCHKLYPSAAKGQLPSRPCLRQDAGLNSPFAKIKEIKSNKAVPVVKPLRDGQPPSQPCLQQDAGLNSQFAEIEVIKSNKTLPISKPLRDVNQILSFLQDPKPRDCHATGVQSPNKVSQNVITRESTETMKYPDITSTQALGGGGSSQFSETVKMTLQSYSDKEAQEDISETNFDLLISSSGGHSCLISPEGESAGEFSERETFPSFDLGI</sequence>
<evidence type="ECO:0000259" key="2">
    <source>
        <dbReference type="Pfam" id="PF10382"/>
    </source>
</evidence>
<dbReference type="OrthoDB" id="6513042at2759"/>
<dbReference type="RefSeq" id="XP_073226211.1">
    <property type="nucleotide sequence ID" value="XM_073370110.1"/>
</dbReference>
<dbReference type="Pfam" id="PF10382">
    <property type="entry name" value="ZGRF1-like_N"/>
    <property type="match status" value="3"/>
</dbReference>
<organism evidence="3 4">
    <name type="scientific">Cicer arietinum</name>
    <name type="common">Chickpea</name>
    <name type="synonym">Garbanzo</name>
    <dbReference type="NCBI Taxonomy" id="3827"/>
    <lineage>
        <taxon>Eukaryota</taxon>
        <taxon>Viridiplantae</taxon>
        <taxon>Streptophyta</taxon>
        <taxon>Embryophyta</taxon>
        <taxon>Tracheophyta</taxon>
        <taxon>Spermatophyta</taxon>
        <taxon>Magnoliopsida</taxon>
        <taxon>eudicotyledons</taxon>
        <taxon>Gunneridae</taxon>
        <taxon>Pentapetalae</taxon>
        <taxon>rosids</taxon>
        <taxon>fabids</taxon>
        <taxon>Fabales</taxon>
        <taxon>Fabaceae</taxon>
        <taxon>Papilionoideae</taxon>
        <taxon>50 kb inversion clade</taxon>
        <taxon>NPAAA clade</taxon>
        <taxon>Hologalegina</taxon>
        <taxon>IRL clade</taxon>
        <taxon>Cicereae</taxon>
        <taxon>Cicer</taxon>
    </lineage>
</organism>
<reference evidence="4" key="2">
    <citation type="submission" date="2025-08" db="UniProtKB">
        <authorList>
            <consortium name="RefSeq"/>
        </authorList>
    </citation>
    <scope>IDENTIFICATION</scope>
    <source>
        <tissue evidence="4">Etiolated seedlings</tissue>
    </source>
</reference>
<feature type="domain" description="5'-3' DNA helicase ZGRF1-like N-terminal" evidence="2">
    <location>
        <begin position="5"/>
        <end position="79"/>
    </location>
</feature>
<feature type="region of interest" description="Disordered" evidence="1">
    <location>
        <begin position="558"/>
        <end position="579"/>
    </location>
</feature>
<dbReference type="RefSeq" id="XP_004503592.1">
    <property type="nucleotide sequence ID" value="XM_004503535.3"/>
</dbReference>
<evidence type="ECO:0000256" key="1">
    <source>
        <dbReference type="SAM" id="MobiDB-lite"/>
    </source>
</evidence>
<dbReference type="KEGG" id="cam:101489105"/>
<dbReference type="Proteomes" id="UP000087171">
    <property type="component" value="Chromosome Ca6"/>
</dbReference>
<dbReference type="STRING" id="3827.A0A1S2YFL0"/>
<dbReference type="GO" id="GO:0035861">
    <property type="term" value="C:site of double-strand break"/>
    <property type="evidence" value="ECO:0007669"/>
    <property type="project" value="TreeGrafter"/>
</dbReference>
<proteinExistence type="predicted"/>
<protein>
    <submittedName>
        <fullName evidence="4">Uncharacterized protein LOC101489105 isoform X1</fullName>
    </submittedName>
</protein>
<feature type="domain" description="5'-3' DNA helicase ZGRF1-like N-terminal" evidence="2">
    <location>
        <begin position="151"/>
        <end position="227"/>
    </location>
</feature>
<feature type="domain" description="5'-3' DNA helicase ZGRF1-like N-terminal" evidence="2">
    <location>
        <begin position="266"/>
        <end position="340"/>
    </location>
</feature>
<dbReference type="PANTHER" id="PTHR28535:SF1">
    <property type="entry name" value="PROTEIN ZGRF1"/>
    <property type="match status" value="1"/>
</dbReference>
<dbReference type="eggNOG" id="KOG4585">
    <property type="taxonomic scope" value="Eukaryota"/>
</dbReference>
<gene>
    <name evidence="4" type="primary">LOC101489105</name>
</gene>
<reference evidence="3" key="1">
    <citation type="journal article" date="2013" name="Nat. Biotechnol.">
        <title>Draft genome sequence of chickpea (Cicer arietinum) provides a resource for trait improvement.</title>
        <authorList>
            <person name="Varshney R.K."/>
            <person name="Song C."/>
            <person name="Saxena R.K."/>
            <person name="Azam S."/>
            <person name="Yu S."/>
            <person name="Sharpe A.G."/>
            <person name="Cannon S."/>
            <person name="Baek J."/>
            <person name="Rosen B.D."/>
            <person name="Tar'an B."/>
            <person name="Millan T."/>
            <person name="Zhang X."/>
            <person name="Ramsay L.D."/>
            <person name="Iwata A."/>
            <person name="Wang Y."/>
            <person name="Nelson W."/>
            <person name="Farmer A.D."/>
            <person name="Gaur P.M."/>
            <person name="Soderlund C."/>
            <person name="Penmetsa R.V."/>
            <person name="Xu C."/>
            <person name="Bharti A.K."/>
            <person name="He W."/>
            <person name="Winter P."/>
            <person name="Zhao S."/>
            <person name="Hane J.K."/>
            <person name="Carrasquilla-Garcia N."/>
            <person name="Condie J.A."/>
            <person name="Upadhyaya H.D."/>
            <person name="Luo M.C."/>
            <person name="Thudi M."/>
            <person name="Gowda C.L."/>
            <person name="Singh N.P."/>
            <person name="Lichtenzveig J."/>
            <person name="Gali K.K."/>
            <person name="Rubio J."/>
            <person name="Nadarajan N."/>
            <person name="Dolezel J."/>
            <person name="Bansal K.C."/>
            <person name="Xu X."/>
            <person name="Edwards D."/>
            <person name="Zhang G."/>
            <person name="Kahl G."/>
            <person name="Gil J."/>
            <person name="Singh K.B."/>
            <person name="Datta S.K."/>
            <person name="Jackson S.A."/>
            <person name="Wang J."/>
            <person name="Cook D.R."/>
        </authorList>
    </citation>
    <scope>NUCLEOTIDE SEQUENCE [LARGE SCALE GENOMIC DNA]</scope>
    <source>
        <strain evidence="3">cv. CDC Frontier</strain>
    </source>
</reference>
<dbReference type="InterPro" id="IPR052800">
    <property type="entry name" value="DNA_Repair_Helicase_ZGRF1"/>
</dbReference>
<dbReference type="GO" id="GO:0005634">
    <property type="term" value="C:nucleus"/>
    <property type="evidence" value="ECO:0007669"/>
    <property type="project" value="TreeGrafter"/>
</dbReference>
<dbReference type="GeneID" id="101489105"/>
<keyword evidence="3" id="KW-1185">Reference proteome</keyword>
<dbReference type="GO" id="GO:0006302">
    <property type="term" value="P:double-strand break repair"/>
    <property type="evidence" value="ECO:0007669"/>
    <property type="project" value="TreeGrafter"/>
</dbReference>
<accession>A0A1S2YFL0</accession>
<dbReference type="PaxDb" id="3827-XP_004503591.1"/>
<dbReference type="AlphaFoldDB" id="A0A1S2YFL0"/>
<dbReference type="InterPro" id="IPR018838">
    <property type="entry name" value="ZGRF1-like_N"/>
</dbReference>
<name>A0A1S2YFL0_CICAR</name>
<evidence type="ECO:0000313" key="4">
    <source>
        <dbReference type="RefSeq" id="XP_004503592.1"/>
    </source>
</evidence>